<dbReference type="PANTHER" id="PTHR43685:SF11">
    <property type="entry name" value="GLYCOSYLTRANSFERASE TAGX-RELATED"/>
    <property type="match status" value="1"/>
</dbReference>
<keyword evidence="3" id="KW-0808">Transferase</keyword>
<dbReference type="PANTHER" id="PTHR43685">
    <property type="entry name" value="GLYCOSYLTRANSFERASE"/>
    <property type="match status" value="1"/>
</dbReference>
<dbReference type="HOGENOM" id="CLU_025996_0_5_9"/>
<dbReference type="SUPFAM" id="SSF53448">
    <property type="entry name" value="Nucleotide-diphospho-sugar transferases"/>
    <property type="match status" value="1"/>
</dbReference>
<evidence type="ECO:0000313" key="3">
    <source>
        <dbReference type="EMBL" id="EJY44756.1"/>
    </source>
</evidence>
<dbReference type="Pfam" id="PF00535">
    <property type="entry name" value="Glycos_transf_2"/>
    <property type="match status" value="1"/>
</dbReference>
<evidence type="ECO:0000256" key="1">
    <source>
        <dbReference type="ARBA" id="ARBA00006739"/>
    </source>
</evidence>
<dbReference type="InterPro" id="IPR050834">
    <property type="entry name" value="Glycosyltransf_2"/>
</dbReference>
<gene>
    <name evidence="3" type="ORF">HMPREF1348_01767</name>
</gene>
<comment type="caution">
    <text evidence="3">The sequence shown here is derived from an EMBL/GenBank/DDBJ whole genome shotgun (WGS) entry which is preliminary data.</text>
</comment>
<dbReference type="RefSeq" id="WP_002374060.1">
    <property type="nucleotide sequence ID" value="NZ_JH813171.1"/>
</dbReference>
<dbReference type="GO" id="GO:0016740">
    <property type="term" value="F:transferase activity"/>
    <property type="evidence" value="ECO:0007669"/>
    <property type="project" value="UniProtKB-KW"/>
</dbReference>
<dbReference type="CDD" id="cd00761">
    <property type="entry name" value="Glyco_tranf_GTA_type"/>
    <property type="match status" value="1"/>
</dbReference>
<dbReference type="Gene3D" id="3.90.550.10">
    <property type="entry name" value="Spore Coat Polysaccharide Biosynthesis Protein SpsA, Chain A"/>
    <property type="match status" value="1"/>
</dbReference>
<reference evidence="3 4" key="1">
    <citation type="submission" date="2012-04" db="EMBL/GenBank/DDBJ databases">
        <authorList>
            <person name="Weinstock G."/>
            <person name="Sodergren E."/>
            <person name="Lobos E.A."/>
            <person name="Fulton L."/>
            <person name="Fulton R."/>
            <person name="Courtney L."/>
            <person name="Fronick C."/>
            <person name="O'Laughlin M."/>
            <person name="Godfrey J."/>
            <person name="Wilson R.M."/>
            <person name="Miner T."/>
            <person name="Farmer C."/>
            <person name="Delehaunty K."/>
            <person name="Cordes M."/>
            <person name="Minx P."/>
            <person name="Tomlinson C."/>
            <person name="Chen J."/>
            <person name="Wollam A."/>
            <person name="Pepin K.H."/>
            <person name="Bhonagiri V."/>
            <person name="Zhang X."/>
            <person name="Suruliraj S."/>
            <person name="Warren W."/>
            <person name="Mitreva M."/>
            <person name="Mardis E.R."/>
            <person name="Wilson R.K."/>
        </authorList>
    </citation>
    <scope>NUCLEOTIDE SEQUENCE [LARGE SCALE GENOMIC DNA]</scope>
    <source>
        <strain evidence="3 4">505</strain>
    </source>
</reference>
<proteinExistence type="inferred from homology"/>
<sequence length="306" mass="35788">MFQFFLFLKRYVLRGKNSMMVSVVIPTFQRNDFLERAINSVFKQNFTDYEILIIDDNVGENVYRINNRNLENKIQNSKIRFIYNEKNLGGAEARNIGIKEAQGKYIAFLDDDDIFLPEKLKKMISVLEEKKGVMAYSFVKSNLGQEWKNVYNGNALFELFKVGSIAATSQWIILRKALIEVGGFDNTPAKQDSILTCKLLENGNEIICIEEFLSIYFEHEFTRISTSGKTLIGEINLFNKYKSIKDRFSIQEQKEIELNFNYRIFKYKIKMKKYVSASQNLFNIVRNNPFKGYELIKKDFIRGGMK</sequence>
<evidence type="ECO:0000313" key="4">
    <source>
        <dbReference type="Proteomes" id="UP000006403"/>
    </source>
</evidence>
<name>J6Y4P0_ENTFC</name>
<accession>J6Y4P0</accession>
<dbReference type="InterPro" id="IPR029044">
    <property type="entry name" value="Nucleotide-diphossugar_trans"/>
</dbReference>
<dbReference type="PATRIC" id="fig|1134806.3.peg.1681"/>
<dbReference type="AlphaFoldDB" id="J6Y4P0"/>
<protein>
    <submittedName>
        <fullName evidence="3">Glycosyltransferase, group 2 family protein</fullName>
    </submittedName>
</protein>
<evidence type="ECO:0000259" key="2">
    <source>
        <dbReference type="Pfam" id="PF00535"/>
    </source>
</evidence>
<dbReference type="Proteomes" id="UP000006403">
    <property type="component" value="Unassembled WGS sequence"/>
</dbReference>
<organism evidence="3 4">
    <name type="scientific">Enterococcus faecium 505</name>
    <dbReference type="NCBI Taxonomy" id="1134806"/>
    <lineage>
        <taxon>Bacteria</taxon>
        <taxon>Bacillati</taxon>
        <taxon>Bacillota</taxon>
        <taxon>Bacilli</taxon>
        <taxon>Lactobacillales</taxon>
        <taxon>Enterococcaceae</taxon>
        <taxon>Enterococcus</taxon>
    </lineage>
</organism>
<dbReference type="InterPro" id="IPR001173">
    <property type="entry name" value="Glyco_trans_2-like"/>
</dbReference>
<comment type="similarity">
    <text evidence="1">Belongs to the glycosyltransferase 2 family.</text>
</comment>
<dbReference type="EMBL" id="AMBL01000059">
    <property type="protein sequence ID" value="EJY44756.1"/>
    <property type="molecule type" value="Genomic_DNA"/>
</dbReference>
<feature type="domain" description="Glycosyltransferase 2-like" evidence="2">
    <location>
        <begin position="22"/>
        <end position="180"/>
    </location>
</feature>